<reference evidence="1 2" key="1">
    <citation type="journal article" date="2022" name="Plant J.">
        <title>Chromosome-level genome of Camellia lanceoleosa provides a valuable resource for understanding genome evolution and self-incompatibility.</title>
        <authorList>
            <person name="Gong W."/>
            <person name="Xiao S."/>
            <person name="Wang L."/>
            <person name="Liao Z."/>
            <person name="Chang Y."/>
            <person name="Mo W."/>
            <person name="Hu G."/>
            <person name="Li W."/>
            <person name="Zhao G."/>
            <person name="Zhu H."/>
            <person name="Hu X."/>
            <person name="Ji K."/>
            <person name="Xiang X."/>
            <person name="Song Q."/>
            <person name="Yuan D."/>
            <person name="Jin S."/>
            <person name="Zhang L."/>
        </authorList>
    </citation>
    <scope>NUCLEOTIDE SEQUENCE [LARGE SCALE GENOMIC DNA]</scope>
    <source>
        <strain evidence="1">SQ_2022a</strain>
    </source>
</reference>
<evidence type="ECO:0000313" key="2">
    <source>
        <dbReference type="Proteomes" id="UP001060215"/>
    </source>
</evidence>
<gene>
    <name evidence="1" type="ORF">LOK49_LG13G00186</name>
</gene>
<comment type="caution">
    <text evidence="1">The sequence shown here is derived from an EMBL/GenBank/DDBJ whole genome shotgun (WGS) entry which is preliminary data.</text>
</comment>
<organism evidence="1 2">
    <name type="scientific">Camellia lanceoleosa</name>
    <dbReference type="NCBI Taxonomy" id="1840588"/>
    <lineage>
        <taxon>Eukaryota</taxon>
        <taxon>Viridiplantae</taxon>
        <taxon>Streptophyta</taxon>
        <taxon>Embryophyta</taxon>
        <taxon>Tracheophyta</taxon>
        <taxon>Spermatophyta</taxon>
        <taxon>Magnoliopsida</taxon>
        <taxon>eudicotyledons</taxon>
        <taxon>Gunneridae</taxon>
        <taxon>Pentapetalae</taxon>
        <taxon>asterids</taxon>
        <taxon>Ericales</taxon>
        <taxon>Theaceae</taxon>
        <taxon>Camellia</taxon>
    </lineage>
</organism>
<dbReference type="Proteomes" id="UP001060215">
    <property type="component" value="Chromosome 14"/>
</dbReference>
<dbReference type="EMBL" id="CM045771">
    <property type="protein sequence ID" value="KAI7987559.1"/>
    <property type="molecule type" value="Genomic_DNA"/>
</dbReference>
<sequence length="322" mass="36021">MYLRHCCSLLLLGVLLLLNGLQLYAVTCCYLLLPVSCCLVFWCFEEIVQRGLMTQADYDKVRTHLLTLYPYGGTGAKQTSVTYVSLFTGCYVLQRVASEHGLCTFRSLVILVGHDFGGTCISYAMELFPHRVSKAVYVAATMLTSGQSTLDMFSQKAYSNDLMRQAQIFLYANGNTQPPTAINLDKSLLRDLLFNQSPAKDVALASVSMRPIPFAPVLEKLSLSEMKYGSVRQFYIETPEDNAISITAQESMINKSPPEQVFRLKAGAIFLKLTEEKNCVLQQNDKLREELVGYHGCCVLAAMVVPGYKEGNDPLYRLEIFF</sequence>
<name>A0ACC0FGU0_9ERIC</name>
<evidence type="ECO:0000313" key="1">
    <source>
        <dbReference type="EMBL" id="KAI7987559.1"/>
    </source>
</evidence>
<accession>A0ACC0FGU0</accession>
<proteinExistence type="predicted"/>
<keyword evidence="2" id="KW-1185">Reference proteome</keyword>
<protein>
    <submittedName>
        <fullName evidence="1">Uncharacterized protein</fullName>
    </submittedName>
</protein>